<feature type="coiled-coil region" evidence="1">
    <location>
        <begin position="547"/>
        <end position="574"/>
    </location>
</feature>
<keyword evidence="3" id="KW-0812">Transmembrane</keyword>
<feature type="region of interest" description="Disordered" evidence="2">
    <location>
        <begin position="634"/>
        <end position="679"/>
    </location>
</feature>
<proteinExistence type="predicted"/>
<sequence length="679" mass="72205">MYFGRLLSLLGVILTVATLVAPAATAEPPFRLPGYVTDDLGILTPGQRTDVQNAVEALYRDRHIRLWVVYVESFSPLTSPSWTQATREASDLGALDAILAVAVLDRSYYFQVPSDAVGGAAADVDALRRDKIEPALHNNHWADAAIAAADGLTTVGTSSSSRFWVKPLLIGLTVIVLAVSAWLLWSYRRSRKRHAAQLAAAKRVDPTDPKALAAIPLDVLDDLSKSIVVDVDNAVRTSTNELALATQEFGRQETEPFTKAVENAKSALRQAFNVRLVLDDEDFETPEERRKLLTRVVTAAARANRELDAQTESFHKLRDLVLNASDRLDTLTQKLVDISTRVDPARAKLTQLRTEFAETALVSVAPNADAAKERLHFADHSIGRARELVARPPTGPQIELVDCVRGAESALQQAGSMLDSVDSAATDIRSAVATLPSVIADVQEGIDEAAAQLAKGGLSDTAKLTTTHDAAVTAVTAAKDNGAADPLGTLTDLTEADADLDHVLDEVAEERKTAQRLNRSFDKALLTAQSRVRSVSDYIDTRRGSVGPEARTRLNAAERQLETAQAKQKTNIAEAIAYANRASKLAAQAQQLANDDVEWTQQRYMNNNAGQRDPIETAAVVGGLILRAFTAGASAAGSSQGGGWTSTSYGGSSGGSSGSYGGSSGSSGGGGMLGGGGRF</sequence>
<feature type="signal peptide" evidence="4">
    <location>
        <begin position="1"/>
        <end position="26"/>
    </location>
</feature>
<organism evidence="6 7">
    <name type="scientific">Mycolicibacterium anyangense</name>
    <dbReference type="NCBI Taxonomy" id="1431246"/>
    <lineage>
        <taxon>Bacteria</taxon>
        <taxon>Bacillati</taxon>
        <taxon>Actinomycetota</taxon>
        <taxon>Actinomycetes</taxon>
        <taxon>Mycobacteriales</taxon>
        <taxon>Mycobacteriaceae</taxon>
        <taxon>Mycolicibacterium</taxon>
    </lineage>
</organism>
<evidence type="ECO:0000256" key="1">
    <source>
        <dbReference type="SAM" id="Coils"/>
    </source>
</evidence>
<keyword evidence="4" id="KW-0732">Signal</keyword>
<dbReference type="KEGG" id="many:MANY_19700"/>
<evidence type="ECO:0000313" key="7">
    <source>
        <dbReference type="Proteomes" id="UP000467249"/>
    </source>
</evidence>
<name>A0A6N4W8H9_9MYCO</name>
<feature type="transmembrane region" description="Helical" evidence="3">
    <location>
        <begin position="163"/>
        <end position="185"/>
    </location>
</feature>
<dbReference type="EMBL" id="AP022620">
    <property type="protein sequence ID" value="BBZ76633.1"/>
    <property type="molecule type" value="Genomic_DNA"/>
</dbReference>
<reference evidence="6 7" key="1">
    <citation type="journal article" date="2019" name="Emerg. Microbes Infect.">
        <title>Comprehensive subspecies identification of 175 nontuberculous mycobacteria species based on 7547 genomic profiles.</title>
        <authorList>
            <person name="Matsumoto Y."/>
            <person name="Kinjo T."/>
            <person name="Motooka D."/>
            <person name="Nabeya D."/>
            <person name="Jung N."/>
            <person name="Uechi K."/>
            <person name="Horii T."/>
            <person name="Iida T."/>
            <person name="Fujita J."/>
            <person name="Nakamura S."/>
        </authorList>
    </citation>
    <scope>NUCLEOTIDE SEQUENCE [LARGE SCALE GENOMIC DNA]</scope>
    <source>
        <strain evidence="6 7">JCM 30275</strain>
    </source>
</reference>
<feature type="compositionally biased region" description="Gly residues" evidence="2">
    <location>
        <begin position="651"/>
        <end position="679"/>
    </location>
</feature>
<evidence type="ECO:0000259" key="5">
    <source>
        <dbReference type="Pfam" id="PF04536"/>
    </source>
</evidence>
<dbReference type="AlphaFoldDB" id="A0A6N4W8H9"/>
<feature type="chain" id="PRO_5026997266" description="TPM domain-containing protein" evidence="4">
    <location>
        <begin position="27"/>
        <end position="679"/>
    </location>
</feature>
<protein>
    <recommendedName>
        <fullName evidence="5">TPM domain-containing protein</fullName>
    </recommendedName>
</protein>
<dbReference type="RefSeq" id="WP_163804071.1">
    <property type="nucleotide sequence ID" value="NZ_AP022620.1"/>
</dbReference>
<keyword evidence="3" id="KW-0472">Membrane</keyword>
<dbReference type="Gene3D" id="3.10.310.50">
    <property type="match status" value="1"/>
</dbReference>
<gene>
    <name evidence="6" type="ORF">MANY_19700</name>
</gene>
<accession>A0A6N4W8H9</accession>
<evidence type="ECO:0000256" key="3">
    <source>
        <dbReference type="SAM" id="Phobius"/>
    </source>
</evidence>
<keyword evidence="1" id="KW-0175">Coiled coil</keyword>
<dbReference type="InterPro" id="IPR007621">
    <property type="entry name" value="TPM_dom"/>
</dbReference>
<dbReference type="Pfam" id="PF04536">
    <property type="entry name" value="TPM_phosphatase"/>
    <property type="match status" value="1"/>
</dbReference>
<keyword evidence="7" id="KW-1185">Reference proteome</keyword>
<evidence type="ECO:0000256" key="4">
    <source>
        <dbReference type="SAM" id="SignalP"/>
    </source>
</evidence>
<evidence type="ECO:0000313" key="6">
    <source>
        <dbReference type="EMBL" id="BBZ76633.1"/>
    </source>
</evidence>
<feature type="domain" description="TPM" evidence="5">
    <location>
        <begin position="36"/>
        <end position="154"/>
    </location>
</feature>
<evidence type="ECO:0000256" key="2">
    <source>
        <dbReference type="SAM" id="MobiDB-lite"/>
    </source>
</evidence>
<dbReference type="Proteomes" id="UP000467249">
    <property type="component" value="Chromosome"/>
</dbReference>
<keyword evidence="3" id="KW-1133">Transmembrane helix</keyword>